<dbReference type="PANTHER" id="PTHR12844">
    <property type="entry name" value="CONNECTOR ENCHANCER OF KINASE SUPPRESSOR OF RAS"/>
    <property type="match status" value="1"/>
</dbReference>
<reference evidence="3" key="1">
    <citation type="submission" date="2020-11" db="EMBL/GenBank/DDBJ databases">
        <authorList>
            <person name="Tran Van P."/>
        </authorList>
    </citation>
    <scope>NUCLEOTIDE SEQUENCE</scope>
</reference>
<dbReference type="Pfam" id="PF00536">
    <property type="entry name" value="SAM_1"/>
    <property type="match status" value="1"/>
</dbReference>
<keyword evidence="1" id="KW-0812">Transmembrane</keyword>
<dbReference type="EMBL" id="OC003190">
    <property type="protein sequence ID" value="CAD7262940.1"/>
    <property type="molecule type" value="Genomic_DNA"/>
</dbReference>
<sequence length="97" mass="10990">MPQVVHLLYYVFALTLSAVGLDNAVLVYIHSFLNNEVNGQQLLNLRPDDLNHLGVHKLGHQELILEAVEHLRNFTFKLLVCCKLPVSSNNFIQRPAT</sequence>
<name>A0A7R9G100_TIMSH</name>
<dbReference type="InterPro" id="IPR013761">
    <property type="entry name" value="SAM/pointed_sf"/>
</dbReference>
<proteinExistence type="predicted"/>
<feature type="domain" description="SAM" evidence="2">
    <location>
        <begin position="16"/>
        <end position="74"/>
    </location>
</feature>
<dbReference type="AlphaFoldDB" id="A0A7R9G100"/>
<keyword evidence="1" id="KW-0472">Membrane</keyword>
<accession>A0A7R9G100</accession>
<dbReference type="InterPro" id="IPR051566">
    <property type="entry name" value="CNKSR"/>
</dbReference>
<organism evidence="3">
    <name type="scientific">Timema shepardi</name>
    <name type="common">Walking stick</name>
    <dbReference type="NCBI Taxonomy" id="629360"/>
    <lineage>
        <taxon>Eukaryota</taxon>
        <taxon>Metazoa</taxon>
        <taxon>Ecdysozoa</taxon>
        <taxon>Arthropoda</taxon>
        <taxon>Hexapoda</taxon>
        <taxon>Insecta</taxon>
        <taxon>Pterygota</taxon>
        <taxon>Neoptera</taxon>
        <taxon>Polyneoptera</taxon>
        <taxon>Phasmatodea</taxon>
        <taxon>Timematodea</taxon>
        <taxon>Timematoidea</taxon>
        <taxon>Timematidae</taxon>
        <taxon>Timema</taxon>
    </lineage>
</organism>
<dbReference type="SMART" id="SM00454">
    <property type="entry name" value="SAM"/>
    <property type="match status" value="1"/>
</dbReference>
<gene>
    <name evidence="3" type="ORF">TSIB3V08_LOCUS7036</name>
</gene>
<dbReference type="PANTHER" id="PTHR12844:SF42">
    <property type="entry name" value="CONNECTOR ENHANCER OF KSR PROTEIN CNK"/>
    <property type="match status" value="1"/>
</dbReference>
<dbReference type="SUPFAM" id="SSF47769">
    <property type="entry name" value="SAM/Pointed domain"/>
    <property type="match status" value="1"/>
</dbReference>
<evidence type="ECO:0000313" key="3">
    <source>
        <dbReference type="EMBL" id="CAD7262940.1"/>
    </source>
</evidence>
<feature type="transmembrane region" description="Helical" evidence="1">
    <location>
        <begin position="7"/>
        <end position="29"/>
    </location>
</feature>
<evidence type="ECO:0000259" key="2">
    <source>
        <dbReference type="PROSITE" id="PS50105"/>
    </source>
</evidence>
<dbReference type="Gene3D" id="1.10.150.50">
    <property type="entry name" value="Transcription Factor, Ets-1"/>
    <property type="match status" value="1"/>
</dbReference>
<dbReference type="PROSITE" id="PS50105">
    <property type="entry name" value="SAM_DOMAIN"/>
    <property type="match status" value="1"/>
</dbReference>
<evidence type="ECO:0000256" key="1">
    <source>
        <dbReference type="SAM" id="Phobius"/>
    </source>
</evidence>
<keyword evidence="1" id="KW-1133">Transmembrane helix</keyword>
<protein>
    <recommendedName>
        <fullName evidence="2">SAM domain-containing protein</fullName>
    </recommendedName>
</protein>
<dbReference type="InterPro" id="IPR001660">
    <property type="entry name" value="SAM"/>
</dbReference>